<keyword evidence="3" id="KW-0670">Pyruvate</keyword>
<dbReference type="AlphaFoldDB" id="A0A1G6MU00"/>
<proteinExistence type="predicted"/>
<reference evidence="4 6" key="2">
    <citation type="submission" date="2019-04" db="EMBL/GenBank/DDBJ databases">
        <title>Draft genome sequence data and analysis of a Fermenting Bacterium, Geotoga petraea strain HO-Geo1, isolated from heavy-oil petroleum reservoir in Russia.</title>
        <authorList>
            <person name="Grouzdev D.S."/>
            <person name="Semenova E.M."/>
            <person name="Sokolova D.S."/>
            <person name="Tourova T.P."/>
            <person name="Poltaraus A.B."/>
            <person name="Nazina T.N."/>
        </authorList>
    </citation>
    <scope>NUCLEOTIDE SEQUENCE [LARGE SCALE GENOMIC DNA]</scope>
    <source>
        <strain evidence="4 6">HO-Geo1</strain>
    </source>
</reference>
<dbReference type="PANTHER" id="PTHR43854:SF1">
    <property type="entry name" value="INDOLEPYRUVATE OXIDOREDUCTASE SUBUNIT IORB"/>
    <property type="match status" value="1"/>
</dbReference>
<dbReference type="Pfam" id="PF01558">
    <property type="entry name" value="POR"/>
    <property type="match status" value="1"/>
</dbReference>
<dbReference type="RefSeq" id="WP_091403975.1">
    <property type="nucleotide sequence ID" value="NZ_FMYV01000005.1"/>
</dbReference>
<evidence type="ECO:0000313" key="5">
    <source>
        <dbReference type="Proteomes" id="UP000199322"/>
    </source>
</evidence>
<protein>
    <submittedName>
        <fullName evidence="3 4">Pyruvate ferredoxin oxidoreductase</fullName>
    </submittedName>
</protein>
<evidence type="ECO:0000313" key="3">
    <source>
        <dbReference type="EMBL" id="SDC58475.1"/>
    </source>
</evidence>
<evidence type="ECO:0000313" key="4">
    <source>
        <dbReference type="EMBL" id="TGG87361.1"/>
    </source>
</evidence>
<evidence type="ECO:0000313" key="6">
    <source>
        <dbReference type="Proteomes" id="UP000297288"/>
    </source>
</evidence>
<gene>
    <name evidence="4" type="ORF">E4650_08640</name>
    <name evidence="3" type="ORF">SAMN04488588_1366</name>
</gene>
<keyword evidence="1" id="KW-0560">Oxidoreductase</keyword>
<accession>A0A1G6MU00</accession>
<dbReference type="PANTHER" id="PTHR43854">
    <property type="entry name" value="INDOLEPYRUVATE OXIDOREDUCTASE SUBUNIT IORB"/>
    <property type="match status" value="1"/>
</dbReference>
<dbReference type="OrthoDB" id="9789125at2"/>
<dbReference type="InterPro" id="IPR052198">
    <property type="entry name" value="IorB_Oxidoreductase"/>
</dbReference>
<dbReference type="EMBL" id="FMYV01000005">
    <property type="protein sequence ID" value="SDC58475.1"/>
    <property type="molecule type" value="Genomic_DNA"/>
</dbReference>
<reference evidence="3 5" key="1">
    <citation type="submission" date="2016-10" db="EMBL/GenBank/DDBJ databases">
        <authorList>
            <person name="de Groot N.N."/>
        </authorList>
    </citation>
    <scope>NUCLEOTIDE SEQUENCE [LARGE SCALE GENOMIC DNA]</scope>
    <source>
        <strain evidence="3 5">WG14</strain>
    </source>
</reference>
<feature type="domain" description="Pyruvate/ketoisovalerate oxidoreductase catalytic" evidence="2">
    <location>
        <begin position="13"/>
        <end position="188"/>
    </location>
</feature>
<dbReference type="Proteomes" id="UP000199322">
    <property type="component" value="Unassembled WGS sequence"/>
</dbReference>
<keyword evidence="5" id="KW-1185">Reference proteome</keyword>
<evidence type="ECO:0000259" key="2">
    <source>
        <dbReference type="Pfam" id="PF01558"/>
    </source>
</evidence>
<dbReference type="GO" id="GO:0016903">
    <property type="term" value="F:oxidoreductase activity, acting on the aldehyde or oxo group of donors"/>
    <property type="evidence" value="ECO:0007669"/>
    <property type="project" value="InterPro"/>
</dbReference>
<name>A0A1G6MU00_9BACT</name>
<dbReference type="SUPFAM" id="SSF53323">
    <property type="entry name" value="Pyruvate-ferredoxin oxidoreductase, PFOR, domain III"/>
    <property type="match status" value="1"/>
</dbReference>
<dbReference type="Gene3D" id="3.40.920.10">
    <property type="entry name" value="Pyruvate-ferredoxin oxidoreductase, PFOR, domain III"/>
    <property type="match status" value="1"/>
</dbReference>
<evidence type="ECO:0000256" key="1">
    <source>
        <dbReference type="ARBA" id="ARBA00023002"/>
    </source>
</evidence>
<dbReference type="InterPro" id="IPR019752">
    <property type="entry name" value="Pyrv/ketoisovalerate_OxRed_cat"/>
</dbReference>
<dbReference type="STRING" id="28234.SAMN04488588_1366"/>
<sequence>MNDVFNVYMIGVGGQGIGLLSEILIRSADYAGLNAKGVDTHGLAQRGGTVQSHLRIGDKVHASLIRKGTADLVISLEKTEALRGMNNFSKNGGSLIYYDTSWQTVFVRLGKDKETTHEEIENEAKKRNIKLYRIFDKDLKDARMQNIVILKNISKNELIPGIKEEHYLKAMEDLMGGNKLEKNKKIFQK</sequence>
<dbReference type="InterPro" id="IPR002869">
    <property type="entry name" value="Pyrv_flavodox_OxRed_cen"/>
</dbReference>
<dbReference type="Proteomes" id="UP000297288">
    <property type="component" value="Unassembled WGS sequence"/>
</dbReference>
<organism evidence="3 5">
    <name type="scientific">Geotoga petraea</name>
    <dbReference type="NCBI Taxonomy" id="28234"/>
    <lineage>
        <taxon>Bacteria</taxon>
        <taxon>Thermotogati</taxon>
        <taxon>Thermotogota</taxon>
        <taxon>Thermotogae</taxon>
        <taxon>Petrotogales</taxon>
        <taxon>Petrotogaceae</taxon>
        <taxon>Geotoga</taxon>
    </lineage>
</organism>
<dbReference type="EMBL" id="SRME01000005">
    <property type="protein sequence ID" value="TGG87361.1"/>
    <property type="molecule type" value="Genomic_DNA"/>
</dbReference>